<dbReference type="PANTHER" id="PTHR31708:SF0">
    <property type="entry name" value="ABPBG26-RELATED"/>
    <property type="match status" value="1"/>
</dbReference>
<dbReference type="GO" id="GO:0005615">
    <property type="term" value="C:extracellular space"/>
    <property type="evidence" value="ECO:0007669"/>
    <property type="project" value="InterPro"/>
</dbReference>
<dbReference type="GeneID" id="110315654"/>
<feature type="chain" id="PRO_5031192252" evidence="5">
    <location>
        <begin position="24"/>
        <end position="112"/>
    </location>
</feature>
<dbReference type="InterPro" id="IPR016126">
    <property type="entry name" value="Secretoglobin"/>
</dbReference>
<feature type="signal peptide" evidence="5">
    <location>
        <begin position="1"/>
        <end position="23"/>
    </location>
</feature>
<accession>A0A7S5GIS0</accession>
<dbReference type="SUPFAM" id="SSF48201">
    <property type="entry name" value="Uteroglobin-like"/>
    <property type="match status" value="1"/>
</dbReference>
<comment type="subcellular location">
    <subcellularLocation>
        <location evidence="1">Secreted</location>
    </subcellularLocation>
</comment>
<dbReference type="InterPro" id="IPR035960">
    <property type="entry name" value="Secretoglobin_sf"/>
</dbReference>
<keyword evidence="4 5" id="KW-0732">Signal</keyword>
<evidence type="ECO:0000256" key="5">
    <source>
        <dbReference type="SAM" id="SignalP"/>
    </source>
</evidence>
<evidence type="ECO:0000256" key="3">
    <source>
        <dbReference type="ARBA" id="ARBA00022525"/>
    </source>
</evidence>
<evidence type="ECO:0000256" key="2">
    <source>
        <dbReference type="ARBA" id="ARBA00008650"/>
    </source>
</evidence>
<proteinExistence type="inferred from homology"/>
<dbReference type="PANTHER" id="PTHR31708">
    <property type="entry name" value="ABPBG26-RELATED"/>
    <property type="match status" value="1"/>
</dbReference>
<dbReference type="CDD" id="cd00633">
    <property type="entry name" value="Secretoglobin"/>
    <property type="match status" value="1"/>
</dbReference>
<protein>
    <submittedName>
        <fullName evidence="6">ABPBGX</fullName>
    </submittedName>
</protein>
<reference evidence="6" key="1">
    <citation type="submission" date="2019-05" db="EMBL/GenBank/DDBJ databases">
        <title>The evolutionary history of the Abp gene family expansion supports subfunctionalization following duplication.</title>
        <authorList>
            <person name="Karn R.C."/>
            <person name="Yazdanifar G."/>
            <person name="Pezer Z."/>
            <person name="Janousek V."/>
            <person name="Laukaitis C.M."/>
        </authorList>
    </citation>
    <scope>NUCLEOTIDE SEQUENCE</scope>
</reference>
<sequence length="112" mass="12727">MKGTLLLLALLVIGELGFQTTEACMPFFRTYAAVLTGSKTFLHADIQQFEATVAEREAFEKLQNCFSEEGLKTKVLNPQIMVSIVLSQECKKYYANNIVKKIEDLLNRRLIH</sequence>
<dbReference type="InterPro" id="IPR015332">
    <property type="entry name" value="CH2-like"/>
</dbReference>
<dbReference type="InterPro" id="IPR053723">
    <property type="entry name" value="Secretoglobin_Domain_sf"/>
</dbReference>
<dbReference type="AlphaFoldDB" id="A0A7S5GIS0"/>
<dbReference type="KEGG" id="mpah:110315654"/>
<dbReference type="EMBL" id="MK951719">
    <property type="protein sequence ID" value="QGX48223.1"/>
    <property type="molecule type" value="Genomic_DNA"/>
</dbReference>
<comment type="similarity">
    <text evidence="2">Belongs to the secretoglobin family.</text>
</comment>
<organism evidence="6">
    <name type="scientific">Mus pahari</name>
    <name type="common">Indochinese shrew-like mouse</name>
    <name type="synonym">Coelomys pahari</name>
    <dbReference type="NCBI Taxonomy" id="10093"/>
    <lineage>
        <taxon>Eukaryota</taxon>
        <taxon>Metazoa</taxon>
        <taxon>Chordata</taxon>
        <taxon>Craniata</taxon>
        <taxon>Vertebrata</taxon>
        <taxon>Euteleostomi</taxon>
        <taxon>Mammalia</taxon>
        <taxon>Eutheria</taxon>
        <taxon>Euarchontoglires</taxon>
        <taxon>Glires</taxon>
        <taxon>Rodentia</taxon>
        <taxon>Myomorpha</taxon>
        <taxon>Muroidea</taxon>
        <taxon>Muridae</taxon>
        <taxon>Murinae</taxon>
        <taxon>Mus</taxon>
        <taxon>Coelomys</taxon>
    </lineage>
</organism>
<evidence type="ECO:0000256" key="4">
    <source>
        <dbReference type="ARBA" id="ARBA00022729"/>
    </source>
</evidence>
<keyword evidence="3" id="KW-0964">Secreted</keyword>
<evidence type="ECO:0000313" key="6">
    <source>
        <dbReference type="EMBL" id="QGX48223.1"/>
    </source>
</evidence>
<evidence type="ECO:0000256" key="1">
    <source>
        <dbReference type="ARBA" id="ARBA00004613"/>
    </source>
</evidence>
<dbReference type="PROSITE" id="PS51311">
    <property type="entry name" value="SCGB"/>
    <property type="match status" value="1"/>
</dbReference>
<name>A0A7S5GIS0_MUSPA</name>
<dbReference type="Gene3D" id="1.20.920.50">
    <property type="match status" value="1"/>
</dbReference>
<dbReference type="Pfam" id="PF09252">
    <property type="entry name" value="Feld-I_B"/>
    <property type="match status" value="1"/>
</dbReference>
<dbReference type="RefSeq" id="XP_021045317.1">
    <property type="nucleotide sequence ID" value="XM_021189658.1"/>
</dbReference>